<sequence>MADRHAGSTQAPQHVLGRTMARRANSSDKAQQAGNDRLECGSFVTLD</sequence>
<dbReference type="VEuPathDB" id="FungiDB:FOXG_18795"/>
<name>A0A0J9UNT8_FUSO4</name>
<dbReference type="GeneID" id="28959501"/>
<evidence type="ECO:0000256" key="1">
    <source>
        <dbReference type="SAM" id="MobiDB-lite"/>
    </source>
</evidence>
<feature type="region of interest" description="Disordered" evidence="1">
    <location>
        <begin position="1"/>
        <end position="47"/>
    </location>
</feature>
<dbReference type="AlphaFoldDB" id="A0A0J9UNT8"/>
<gene>
    <name evidence="2" type="ORF">FOXG_18795</name>
</gene>
<dbReference type="EMBL" id="DS231699">
    <property type="protein sequence ID" value="KNB00935.1"/>
    <property type="molecule type" value="Genomic_DNA"/>
</dbReference>
<protein>
    <submittedName>
        <fullName evidence="2">Uncharacterized protein</fullName>
    </submittedName>
</protein>
<reference evidence="2" key="2">
    <citation type="journal article" date="2010" name="Nature">
        <title>Comparative genomics reveals mobile pathogenicity chromosomes in Fusarium.</title>
        <authorList>
            <person name="Ma L.J."/>
            <person name="van der Does H.C."/>
            <person name="Borkovich K.A."/>
            <person name="Coleman J.J."/>
            <person name="Daboussi M.J."/>
            <person name="Di Pietro A."/>
            <person name="Dufresne M."/>
            <person name="Freitag M."/>
            <person name="Grabherr M."/>
            <person name="Henrissat B."/>
            <person name="Houterman P.M."/>
            <person name="Kang S."/>
            <person name="Shim W.B."/>
            <person name="Woloshuk C."/>
            <person name="Xie X."/>
            <person name="Xu J.R."/>
            <person name="Antoniw J."/>
            <person name="Baker S.E."/>
            <person name="Bluhm B.H."/>
            <person name="Breakspear A."/>
            <person name="Brown D.W."/>
            <person name="Butchko R.A."/>
            <person name="Chapman S."/>
            <person name="Coulson R."/>
            <person name="Coutinho P.M."/>
            <person name="Danchin E.G."/>
            <person name="Diener A."/>
            <person name="Gale L.R."/>
            <person name="Gardiner D.M."/>
            <person name="Goff S."/>
            <person name="Hammond-Kosack K.E."/>
            <person name="Hilburn K."/>
            <person name="Hua-Van A."/>
            <person name="Jonkers W."/>
            <person name="Kazan K."/>
            <person name="Kodira C.D."/>
            <person name="Koehrsen M."/>
            <person name="Kumar L."/>
            <person name="Lee Y.H."/>
            <person name="Li L."/>
            <person name="Manners J.M."/>
            <person name="Miranda-Saavedra D."/>
            <person name="Mukherjee M."/>
            <person name="Park G."/>
            <person name="Park J."/>
            <person name="Park S.Y."/>
            <person name="Proctor R.H."/>
            <person name="Regev A."/>
            <person name="Ruiz-Roldan M.C."/>
            <person name="Sain D."/>
            <person name="Sakthikumar S."/>
            <person name="Sykes S."/>
            <person name="Schwartz D.C."/>
            <person name="Turgeon B.G."/>
            <person name="Wapinski I."/>
            <person name="Yoder O."/>
            <person name="Young S."/>
            <person name="Zeng Q."/>
            <person name="Zhou S."/>
            <person name="Galagan J."/>
            <person name="Cuomo C.A."/>
            <person name="Kistler H.C."/>
            <person name="Rep M."/>
        </authorList>
    </citation>
    <scope>NUCLEOTIDE SEQUENCE [LARGE SCALE GENOMIC DNA]</scope>
    <source>
        <strain evidence="2">4287</strain>
    </source>
</reference>
<reference evidence="2" key="1">
    <citation type="submission" date="2007-04" db="EMBL/GenBank/DDBJ databases">
        <authorList>
            <consortium name="The Broad Institute Genome Sequencing Platform"/>
            <person name="Birren B."/>
            <person name="Lander E."/>
            <person name="Galagan J."/>
            <person name="Nusbaum C."/>
            <person name="Devon K."/>
            <person name="Ma L.-J."/>
            <person name="Jaffe D."/>
            <person name="Butler J."/>
            <person name="Alvarez P."/>
            <person name="Gnerre S."/>
            <person name="Grabherr M."/>
            <person name="Kleber M."/>
            <person name="Mauceli E."/>
            <person name="Brockman W."/>
            <person name="MacCallum I.A."/>
            <person name="Young S."/>
            <person name="LaButti K."/>
            <person name="DeCaprio D."/>
            <person name="Crawford M."/>
            <person name="Koehrsen M."/>
            <person name="Engels R."/>
            <person name="Montgomery P."/>
            <person name="Pearson M."/>
            <person name="Howarth C."/>
            <person name="Larson L."/>
            <person name="White J."/>
            <person name="O'Leary S."/>
            <person name="Kodira C."/>
            <person name="Zeng Q."/>
            <person name="Yandava C."/>
            <person name="Alvarado L."/>
            <person name="Kistler C."/>
            <person name="Shim W.-B."/>
            <person name="Kang S."/>
            <person name="Woloshuk C."/>
        </authorList>
    </citation>
    <scope>NUCLEOTIDE SEQUENCE</scope>
    <source>
        <strain evidence="2">4287</strain>
    </source>
</reference>
<dbReference type="RefSeq" id="XP_018238980.1">
    <property type="nucleotide sequence ID" value="XM_018398938.1"/>
</dbReference>
<dbReference type="KEGG" id="fox:FOXG_18795"/>
<evidence type="ECO:0000313" key="3">
    <source>
        <dbReference type="Proteomes" id="UP000009097"/>
    </source>
</evidence>
<dbReference type="Proteomes" id="UP000009097">
    <property type="component" value="Unassembled WGS sequence"/>
</dbReference>
<accession>A0A0J9UNT8</accession>
<organism evidence="2 3">
    <name type="scientific">Fusarium oxysporum f. sp. lycopersici (strain 4287 / CBS 123668 / FGSC 9935 / NRRL 34936)</name>
    <name type="common">Fusarium vascular wilt of tomato</name>
    <dbReference type="NCBI Taxonomy" id="426428"/>
    <lineage>
        <taxon>Eukaryota</taxon>
        <taxon>Fungi</taxon>
        <taxon>Dikarya</taxon>
        <taxon>Ascomycota</taxon>
        <taxon>Pezizomycotina</taxon>
        <taxon>Sordariomycetes</taxon>
        <taxon>Hypocreomycetidae</taxon>
        <taxon>Hypocreales</taxon>
        <taxon>Nectriaceae</taxon>
        <taxon>Fusarium</taxon>
        <taxon>Fusarium oxysporum species complex</taxon>
    </lineage>
</organism>
<proteinExistence type="predicted"/>
<evidence type="ECO:0000313" key="2">
    <source>
        <dbReference type="EMBL" id="KNB00935.1"/>
    </source>
</evidence>